<dbReference type="GO" id="GO:0061617">
    <property type="term" value="C:MICOS complex"/>
    <property type="evidence" value="ECO:0007669"/>
    <property type="project" value="UniProtKB-UniRule"/>
</dbReference>
<dbReference type="InterPro" id="IPR019166">
    <property type="entry name" value="MIC26/MIC27"/>
</dbReference>
<keyword evidence="1" id="KW-0472">Membrane</keyword>
<comment type="function">
    <text evidence="1">Component of the MICOS complex, a large protein complex of the mitochondrial inner membrane that plays crucial roles in the maintenance of crista junctions, inner membrane architecture, and formation of contact sites to the outer membrane.</text>
</comment>
<keyword evidence="3" id="KW-1185">Reference proteome</keyword>
<evidence type="ECO:0000313" key="3">
    <source>
        <dbReference type="Proteomes" id="UP000193986"/>
    </source>
</evidence>
<dbReference type="GO" id="GO:0044284">
    <property type="term" value="C:mitochondrial crista junction"/>
    <property type="evidence" value="ECO:0007669"/>
    <property type="project" value="TreeGrafter"/>
</dbReference>
<dbReference type="InterPro" id="IPR033181">
    <property type="entry name" value="Mic26_fungi"/>
</dbReference>
<sequence length="286" mass="31287">RLLQLSAAPSAAIVGAATYSTLTSKAARAEEYNAPSTASLSAIKPGRTQTGDKLPIYPSEDLDAPVQLIETPHPLSPYIARARESTTSLFGGASEQVESGVKRWIGFERRVEHEVKQILPRDEPLTPGIIYVLIAGLSGSVLTRTRSFPIRWLTPPLLTLAAMPYFLPKTSHNIRQYLSDVEDHHFPAFAAEHDRIFSTAVAHSQMTLDRLGGLRDKAREAAEKAGRKVEDATGLKVGDVVSRIDREKERLEAASEQQLSKSGQKMEVVGYVVEQKPIAEIVAPVQ</sequence>
<keyword evidence="1" id="KW-0999">Mitochondrion inner membrane</keyword>
<reference evidence="2 3" key="1">
    <citation type="submission" date="2016-07" db="EMBL/GenBank/DDBJ databases">
        <title>Pervasive Adenine N6-methylation of Active Genes in Fungi.</title>
        <authorList>
            <consortium name="DOE Joint Genome Institute"/>
            <person name="Mondo S.J."/>
            <person name="Dannebaum R.O."/>
            <person name="Kuo R.C."/>
            <person name="Labutti K."/>
            <person name="Haridas S."/>
            <person name="Kuo A."/>
            <person name="Salamov A."/>
            <person name="Ahrendt S.R."/>
            <person name="Lipzen A."/>
            <person name="Sullivan W."/>
            <person name="Andreopoulos W.B."/>
            <person name="Clum A."/>
            <person name="Lindquist E."/>
            <person name="Daum C."/>
            <person name="Ramamoorthy G.K."/>
            <person name="Gryganskyi A."/>
            <person name="Culley D."/>
            <person name="Magnuson J.K."/>
            <person name="James T.Y."/>
            <person name="O'Malley M.A."/>
            <person name="Stajich J.E."/>
            <person name="Spatafora J.W."/>
            <person name="Visel A."/>
            <person name="Grigoriev I.V."/>
        </authorList>
    </citation>
    <scope>NUCLEOTIDE SEQUENCE [LARGE SCALE GENOMIC DNA]</scope>
    <source>
        <strain evidence="2 3">68-887.2</strain>
    </source>
</reference>
<dbReference type="InParanoid" id="A0A1Y2BDB0"/>
<feature type="non-terminal residue" evidence="2">
    <location>
        <position position="286"/>
    </location>
</feature>
<dbReference type="FunCoup" id="A0A1Y2BDB0">
    <property type="interactions" value="27"/>
</dbReference>
<accession>A0A1Y2BDB0</accession>
<dbReference type="EMBL" id="MCFC01000008">
    <property type="protein sequence ID" value="ORY32828.1"/>
    <property type="molecule type" value="Genomic_DNA"/>
</dbReference>
<dbReference type="STRING" id="71784.A0A1Y2BDB0"/>
<evidence type="ECO:0000256" key="1">
    <source>
        <dbReference type="RuleBase" id="RU363021"/>
    </source>
</evidence>
<gene>
    <name evidence="2" type="ORF">BCR39DRAFT_459704</name>
</gene>
<dbReference type="PANTHER" id="PTHR28268">
    <property type="entry name" value="MICOS SUBUNIT MIC26"/>
    <property type="match status" value="1"/>
</dbReference>
<dbReference type="GO" id="GO:0042407">
    <property type="term" value="P:cristae formation"/>
    <property type="evidence" value="ECO:0007669"/>
    <property type="project" value="InterPro"/>
</dbReference>
<protein>
    <recommendedName>
        <fullName evidence="1">MICOS complex subunit</fullName>
    </recommendedName>
</protein>
<dbReference type="Pfam" id="PF09769">
    <property type="entry name" value="ApoO"/>
    <property type="match status" value="1"/>
</dbReference>
<dbReference type="OrthoDB" id="2399148at2759"/>
<name>A0A1Y2BDB0_9TREE</name>
<comment type="subcellular location">
    <subcellularLocation>
        <location evidence="1">Mitochondrion inner membrane</location>
    </subcellularLocation>
</comment>
<comment type="caution">
    <text evidence="2">The sequence shown here is derived from an EMBL/GenBank/DDBJ whole genome shotgun (WGS) entry which is preliminary data.</text>
</comment>
<organism evidence="2 3">
    <name type="scientific">Naematelia encephala</name>
    <dbReference type="NCBI Taxonomy" id="71784"/>
    <lineage>
        <taxon>Eukaryota</taxon>
        <taxon>Fungi</taxon>
        <taxon>Dikarya</taxon>
        <taxon>Basidiomycota</taxon>
        <taxon>Agaricomycotina</taxon>
        <taxon>Tremellomycetes</taxon>
        <taxon>Tremellales</taxon>
        <taxon>Naemateliaceae</taxon>
        <taxon>Naematelia</taxon>
    </lineage>
</organism>
<dbReference type="PANTHER" id="PTHR28268:SF1">
    <property type="entry name" value="MICOS SUBUNIT MIC26"/>
    <property type="match status" value="1"/>
</dbReference>
<evidence type="ECO:0000313" key="2">
    <source>
        <dbReference type="EMBL" id="ORY32828.1"/>
    </source>
</evidence>
<proteinExistence type="predicted"/>
<dbReference type="AlphaFoldDB" id="A0A1Y2BDB0"/>
<dbReference type="Proteomes" id="UP000193986">
    <property type="component" value="Unassembled WGS sequence"/>
</dbReference>
<keyword evidence="1" id="KW-0496">Mitochondrion</keyword>
<comment type="subunit">
    <text evidence="1">Component of the mitochondrial contact site and cristae organizing system (MICOS) complex.</text>
</comment>
<feature type="non-terminal residue" evidence="2">
    <location>
        <position position="1"/>
    </location>
</feature>